<feature type="signal peptide" evidence="1">
    <location>
        <begin position="1"/>
        <end position="18"/>
    </location>
</feature>
<name>A0A0M3IVC9_ASCLU</name>
<dbReference type="Proteomes" id="UP000036681">
    <property type="component" value="Unplaced"/>
</dbReference>
<dbReference type="WBParaSite" id="ALUE_0002270701-mRNA-1">
    <property type="protein sequence ID" value="ALUE_0002270701-mRNA-1"/>
    <property type="gene ID" value="ALUE_0002270701"/>
</dbReference>
<proteinExistence type="predicted"/>
<sequence length="141" mass="15935">MLILLMFFYFVIISNINAQYEYRAIYKNGYFVDVQPGSESDSASPGYGNSMVHFENLKGTEDETSYSGRSAQFLNARGSGNRLVSLSDAKITGNRANHKVGPPGFRTDIFIAVSFSLIYFRRILSTKKLIDEEEYSMLMIL</sequence>
<accession>A0A0M3IVC9</accession>
<protein>
    <submittedName>
        <fullName evidence="3">Uncharacterized protein</fullName>
    </submittedName>
</protein>
<evidence type="ECO:0000256" key="1">
    <source>
        <dbReference type="SAM" id="SignalP"/>
    </source>
</evidence>
<reference evidence="3" key="1">
    <citation type="submission" date="2017-02" db="UniProtKB">
        <authorList>
            <consortium name="WormBaseParasite"/>
        </authorList>
    </citation>
    <scope>IDENTIFICATION</scope>
</reference>
<keyword evidence="2" id="KW-1185">Reference proteome</keyword>
<feature type="chain" id="PRO_5005657265" evidence="1">
    <location>
        <begin position="19"/>
        <end position="141"/>
    </location>
</feature>
<keyword evidence="1" id="KW-0732">Signal</keyword>
<evidence type="ECO:0000313" key="3">
    <source>
        <dbReference type="WBParaSite" id="ALUE_0002270701-mRNA-1"/>
    </source>
</evidence>
<evidence type="ECO:0000313" key="2">
    <source>
        <dbReference type="Proteomes" id="UP000036681"/>
    </source>
</evidence>
<organism evidence="2 3">
    <name type="scientific">Ascaris lumbricoides</name>
    <name type="common">Giant roundworm</name>
    <dbReference type="NCBI Taxonomy" id="6252"/>
    <lineage>
        <taxon>Eukaryota</taxon>
        <taxon>Metazoa</taxon>
        <taxon>Ecdysozoa</taxon>
        <taxon>Nematoda</taxon>
        <taxon>Chromadorea</taxon>
        <taxon>Rhabditida</taxon>
        <taxon>Spirurina</taxon>
        <taxon>Ascaridomorpha</taxon>
        <taxon>Ascaridoidea</taxon>
        <taxon>Ascarididae</taxon>
        <taxon>Ascaris</taxon>
    </lineage>
</organism>
<dbReference type="AlphaFoldDB" id="A0A0M3IVC9"/>